<evidence type="ECO:0000256" key="4">
    <source>
        <dbReference type="ARBA" id="ARBA00022777"/>
    </source>
</evidence>
<dbReference type="Pfam" id="PF10436">
    <property type="entry name" value="BCDHK_Adom3"/>
    <property type="match status" value="1"/>
</dbReference>
<dbReference type="EMBL" id="ML213505">
    <property type="protein sequence ID" value="TFK55029.1"/>
    <property type="molecule type" value="Genomic_DNA"/>
</dbReference>
<dbReference type="PANTHER" id="PTHR11947">
    <property type="entry name" value="PYRUVATE DEHYDROGENASE KINASE"/>
    <property type="match status" value="1"/>
</dbReference>
<reference evidence="8 9" key="1">
    <citation type="journal article" date="2019" name="Nat. Ecol. Evol.">
        <title>Megaphylogeny resolves global patterns of mushroom evolution.</title>
        <authorList>
            <person name="Varga T."/>
            <person name="Krizsan K."/>
            <person name="Foldi C."/>
            <person name="Dima B."/>
            <person name="Sanchez-Garcia M."/>
            <person name="Sanchez-Ramirez S."/>
            <person name="Szollosi G.J."/>
            <person name="Szarkandi J.G."/>
            <person name="Papp V."/>
            <person name="Albert L."/>
            <person name="Andreopoulos W."/>
            <person name="Angelini C."/>
            <person name="Antonin V."/>
            <person name="Barry K.W."/>
            <person name="Bougher N.L."/>
            <person name="Buchanan P."/>
            <person name="Buyck B."/>
            <person name="Bense V."/>
            <person name="Catcheside P."/>
            <person name="Chovatia M."/>
            <person name="Cooper J."/>
            <person name="Damon W."/>
            <person name="Desjardin D."/>
            <person name="Finy P."/>
            <person name="Geml J."/>
            <person name="Haridas S."/>
            <person name="Hughes K."/>
            <person name="Justo A."/>
            <person name="Karasinski D."/>
            <person name="Kautmanova I."/>
            <person name="Kiss B."/>
            <person name="Kocsube S."/>
            <person name="Kotiranta H."/>
            <person name="LaButti K.M."/>
            <person name="Lechner B.E."/>
            <person name="Liimatainen K."/>
            <person name="Lipzen A."/>
            <person name="Lukacs Z."/>
            <person name="Mihaltcheva S."/>
            <person name="Morgado L.N."/>
            <person name="Niskanen T."/>
            <person name="Noordeloos M.E."/>
            <person name="Ohm R.A."/>
            <person name="Ortiz-Santana B."/>
            <person name="Ovrebo C."/>
            <person name="Racz N."/>
            <person name="Riley R."/>
            <person name="Savchenko A."/>
            <person name="Shiryaev A."/>
            <person name="Soop K."/>
            <person name="Spirin V."/>
            <person name="Szebenyi C."/>
            <person name="Tomsovsky M."/>
            <person name="Tulloss R.E."/>
            <person name="Uehling J."/>
            <person name="Grigoriev I.V."/>
            <person name="Vagvolgyi C."/>
            <person name="Papp T."/>
            <person name="Martin F.M."/>
            <person name="Miettinen O."/>
            <person name="Hibbett D.S."/>
            <person name="Nagy L.G."/>
        </authorList>
    </citation>
    <scope>NUCLEOTIDE SEQUENCE [LARGE SCALE GENOMIC DNA]</scope>
    <source>
        <strain evidence="8 9">OMC1185</strain>
    </source>
</reference>
<keyword evidence="9" id="KW-1185">Reference proteome</keyword>
<keyword evidence="1" id="KW-0597">Phosphoprotein</keyword>
<keyword evidence="4 6" id="KW-0418">Kinase</keyword>
<gene>
    <name evidence="8" type="ORF">OE88DRAFT_990885</name>
</gene>
<dbReference type="OrthoDB" id="3264224at2759"/>
<dbReference type="STRING" id="5364.A0A5C3NB41"/>
<dbReference type="GO" id="GO:0010906">
    <property type="term" value="P:regulation of glucose metabolic process"/>
    <property type="evidence" value="ECO:0007669"/>
    <property type="project" value="TreeGrafter"/>
</dbReference>
<dbReference type="GO" id="GO:0005759">
    <property type="term" value="C:mitochondrial matrix"/>
    <property type="evidence" value="ECO:0007669"/>
    <property type="project" value="UniProtKB-SubCell"/>
</dbReference>
<comment type="similarity">
    <text evidence="6">Belongs to the PDK/BCKDK protein kinase family.</text>
</comment>
<dbReference type="PANTHER" id="PTHR11947:SF20">
    <property type="entry name" value="[3-METHYL-2-OXOBUTANOATE DEHYDROGENASE [LIPOAMIDE]] KINASE, MITOCHONDRIAL"/>
    <property type="match status" value="1"/>
</dbReference>
<protein>
    <recommendedName>
        <fullName evidence="6">Protein-serine/threonine kinase</fullName>
        <ecNumber evidence="6">2.7.11.-</ecNumber>
    </recommendedName>
</protein>
<evidence type="ECO:0000256" key="6">
    <source>
        <dbReference type="RuleBase" id="RU366032"/>
    </source>
</evidence>
<dbReference type="GO" id="GO:0005524">
    <property type="term" value="F:ATP binding"/>
    <property type="evidence" value="ECO:0007669"/>
    <property type="project" value="UniProtKB-UniRule"/>
</dbReference>
<dbReference type="AlphaFoldDB" id="A0A5C3NB41"/>
<evidence type="ECO:0000256" key="2">
    <source>
        <dbReference type="ARBA" id="ARBA00022679"/>
    </source>
</evidence>
<evidence type="ECO:0000256" key="5">
    <source>
        <dbReference type="ARBA" id="ARBA00022840"/>
    </source>
</evidence>
<organism evidence="8 9">
    <name type="scientific">Heliocybe sulcata</name>
    <dbReference type="NCBI Taxonomy" id="5364"/>
    <lineage>
        <taxon>Eukaryota</taxon>
        <taxon>Fungi</taxon>
        <taxon>Dikarya</taxon>
        <taxon>Basidiomycota</taxon>
        <taxon>Agaricomycotina</taxon>
        <taxon>Agaricomycetes</taxon>
        <taxon>Gloeophyllales</taxon>
        <taxon>Gloeophyllaceae</taxon>
        <taxon>Heliocybe</taxon>
    </lineage>
</organism>
<dbReference type="InterPro" id="IPR036784">
    <property type="entry name" value="AK/P_DHK_N_sf"/>
</dbReference>
<evidence type="ECO:0000313" key="8">
    <source>
        <dbReference type="EMBL" id="TFK55029.1"/>
    </source>
</evidence>
<keyword evidence="3 6" id="KW-0547">Nucleotide-binding</keyword>
<keyword evidence="2 6" id="KW-0808">Transferase</keyword>
<dbReference type="Gene3D" id="1.20.140.20">
    <property type="entry name" value="Alpha-ketoacid/pyruvate dehydrogenase kinase, N-terminal domain"/>
    <property type="match status" value="1"/>
</dbReference>
<accession>A0A5C3NB41</accession>
<proteinExistence type="inferred from homology"/>
<dbReference type="InterPro" id="IPR039028">
    <property type="entry name" value="BCKD/PDK"/>
</dbReference>
<keyword evidence="5 6" id="KW-0067">ATP-binding</keyword>
<dbReference type="InterPro" id="IPR018955">
    <property type="entry name" value="BCDHK/PDK_N"/>
</dbReference>
<sequence>MRRSMRIYHRVGVENVEGTRRWLKDADPVHSHAATSVTPQFAGTGHLPPAMSLGRGTFEVFRMSSVLSRPCKLGKVSARQRRSFALHRRPPEPVPSGLTDLLEKHSQRPPTPLTLSTLLSLGRPPTPESVLTSVSYVQAEIPRRLAQRVKSLQALPFIVGTNPYVARVLEAHRNSFLWLATQPPVRTLEENGEFISQLETLVQSHANDIPTLARG</sequence>
<evidence type="ECO:0000256" key="3">
    <source>
        <dbReference type="ARBA" id="ARBA00022741"/>
    </source>
</evidence>
<evidence type="ECO:0000313" key="9">
    <source>
        <dbReference type="Proteomes" id="UP000305948"/>
    </source>
</evidence>
<dbReference type="EC" id="2.7.11.-" evidence="6"/>
<dbReference type="SUPFAM" id="SSF69012">
    <property type="entry name" value="alpha-ketoacid dehydrogenase kinase, N-terminal domain"/>
    <property type="match status" value="1"/>
</dbReference>
<name>A0A5C3NB41_9AGAM</name>
<dbReference type="GO" id="GO:0004740">
    <property type="term" value="F:pyruvate dehydrogenase (acetyl-transferring) kinase activity"/>
    <property type="evidence" value="ECO:0007669"/>
    <property type="project" value="TreeGrafter"/>
</dbReference>
<feature type="domain" description="Branched-chain alpha-ketoacid dehydrogenase kinase/Pyruvate dehydrogenase kinase N-terminal" evidence="7">
    <location>
        <begin position="112"/>
        <end position="215"/>
    </location>
</feature>
<dbReference type="Proteomes" id="UP000305948">
    <property type="component" value="Unassembled WGS sequence"/>
</dbReference>
<evidence type="ECO:0000256" key="1">
    <source>
        <dbReference type="ARBA" id="ARBA00022553"/>
    </source>
</evidence>
<keyword evidence="6" id="KW-0496">Mitochondrion</keyword>
<comment type="subcellular location">
    <subcellularLocation>
        <location evidence="6">Mitochondrion matrix</location>
    </subcellularLocation>
</comment>
<evidence type="ECO:0000259" key="7">
    <source>
        <dbReference type="Pfam" id="PF10436"/>
    </source>
</evidence>